<evidence type="ECO:0000256" key="1">
    <source>
        <dbReference type="SAM" id="MobiDB-lite"/>
    </source>
</evidence>
<evidence type="ECO:0000313" key="3">
    <source>
        <dbReference type="Proteomes" id="UP000094236"/>
    </source>
</evidence>
<keyword evidence="3" id="KW-1185">Reference proteome</keyword>
<dbReference type="AlphaFoldDB" id="A0A1E4TU38"/>
<dbReference type="InterPro" id="IPR003428">
    <property type="entry name" value="MAM33"/>
</dbReference>
<evidence type="ECO:0000313" key="2">
    <source>
        <dbReference type="EMBL" id="ODV95265.1"/>
    </source>
</evidence>
<dbReference type="EMBL" id="KV454014">
    <property type="protein sequence ID" value="ODV95265.1"/>
    <property type="molecule type" value="Genomic_DNA"/>
</dbReference>
<name>A0A1E4TU38_PACTA</name>
<dbReference type="Gene3D" id="3.10.280.10">
    <property type="entry name" value="Mitochondrial glycoprotein"/>
    <property type="match status" value="1"/>
</dbReference>
<feature type="region of interest" description="Disordered" evidence="1">
    <location>
        <begin position="130"/>
        <end position="154"/>
    </location>
</feature>
<dbReference type="GO" id="GO:0005759">
    <property type="term" value="C:mitochondrial matrix"/>
    <property type="evidence" value="ECO:0007669"/>
    <property type="project" value="InterPro"/>
</dbReference>
<dbReference type="PANTHER" id="PTHR10826">
    <property type="entry name" value="COMPLEMENT COMPONENT 1"/>
    <property type="match status" value="1"/>
</dbReference>
<proteinExistence type="predicted"/>
<protein>
    <recommendedName>
        <fullName evidence="4">Mitochondrial acidic protein MAM33</fullName>
    </recommendedName>
</protein>
<gene>
    <name evidence="2" type="ORF">PACTADRAFT_33843</name>
</gene>
<accession>A0A1E4TU38</accession>
<dbReference type="Pfam" id="PF02330">
    <property type="entry name" value="MAM33"/>
    <property type="match status" value="1"/>
</dbReference>
<reference evidence="3" key="1">
    <citation type="submission" date="2016-05" db="EMBL/GenBank/DDBJ databases">
        <title>Comparative genomics of biotechnologically important yeasts.</title>
        <authorList>
            <consortium name="DOE Joint Genome Institute"/>
            <person name="Riley R."/>
            <person name="Haridas S."/>
            <person name="Wolfe K.H."/>
            <person name="Lopes M.R."/>
            <person name="Hittinger C.T."/>
            <person name="Goker M."/>
            <person name="Salamov A."/>
            <person name="Wisecaver J."/>
            <person name="Long T.M."/>
            <person name="Aerts A.L."/>
            <person name="Barry K."/>
            <person name="Choi C."/>
            <person name="Clum A."/>
            <person name="Coughlan A.Y."/>
            <person name="Deshpande S."/>
            <person name="Douglass A.P."/>
            <person name="Hanson S.J."/>
            <person name="Klenk H.-P."/>
            <person name="Labutti K."/>
            <person name="Lapidus A."/>
            <person name="Lindquist E."/>
            <person name="Lipzen A."/>
            <person name="Meier-Kolthoff J.P."/>
            <person name="Ohm R.A."/>
            <person name="Otillar R.P."/>
            <person name="Pangilinan J."/>
            <person name="Peng Y."/>
            <person name="Rokas A."/>
            <person name="Rosa C.A."/>
            <person name="Scheuner C."/>
            <person name="Sibirny A.A."/>
            <person name="Slot J.C."/>
            <person name="Stielow J.B."/>
            <person name="Sun H."/>
            <person name="Kurtzman C.P."/>
            <person name="Blackwell M."/>
            <person name="Grigoriev I.V."/>
            <person name="Jeffries T.W."/>
        </authorList>
    </citation>
    <scope>NUCLEOTIDE SEQUENCE [LARGE SCALE GENOMIC DNA]</scope>
    <source>
        <strain evidence="3">NRRL Y-2460</strain>
    </source>
</reference>
<dbReference type="OrthoDB" id="278212at2759"/>
<organism evidence="2 3">
    <name type="scientific">Pachysolen tannophilus NRRL Y-2460</name>
    <dbReference type="NCBI Taxonomy" id="669874"/>
    <lineage>
        <taxon>Eukaryota</taxon>
        <taxon>Fungi</taxon>
        <taxon>Dikarya</taxon>
        <taxon>Ascomycota</taxon>
        <taxon>Saccharomycotina</taxon>
        <taxon>Pichiomycetes</taxon>
        <taxon>Pachysolenaceae</taxon>
        <taxon>Pachysolen</taxon>
    </lineage>
</organism>
<dbReference type="GO" id="GO:0042256">
    <property type="term" value="P:cytosolic ribosome assembly"/>
    <property type="evidence" value="ECO:0007669"/>
    <property type="project" value="TreeGrafter"/>
</dbReference>
<dbReference type="STRING" id="669874.A0A1E4TU38"/>
<dbReference type="Proteomes" id="UP000094236">
    <property type="component" value="Unassembled WGS sequence"/>
</dbReference>
<sequence length="282" mass="33092">MLISNTRQCAIRILNLSQRQFNRASTISFNNRFSAYRFFTNKSFVFNESSSIKDELVKVLESEYVLEQSQPLLLEDVEKDYIHKHQLEIENTISEKLVKISKKLPDGQKLHIFFDSTELNEIYNAGLQRERLQREAEEEAEEEDEDADGSIRESKDIEAEFPPEDIPMNVNFIIENPAKNQSLGIHSYLLIDDMRFITQSMTVYKDNQYALSVSSAAQYAKNLQYSGPDFDLLEDSVQEFFELYLQDIGVDYELARFIVEFSKVKENDEYVNWLKDLHHFFK</sequence>
<dbReference type="PANTHER" id="PTHR10826:SF1">
    <property type="entry name" value="COMPLEMENT COMPONENT 1 Q SUBCOMPONENT-BINDING PROTEIN, MITOCHONDRIAL"/>
    <property type="match status" value="1"/>
</dbReference>
<dbReference type="InterPro" id="IPR036561">
    <property type="entry name" value="MAM33_sf"/>
</dbReference>
<dbReference type="SUPFAM" id="SSF54529">
    <property type="entry name" value="Mitochondrial glycoprotein MAM33-like"/>
    <property type="match status" value="1"/>
</dbReference>
<evidence type="ECO:0008006" key="4">
    <source>
        <dbReference type="Google" id="ProtNLM"/>
    </source>
</evidence>
<feature type="compositionally biased region" description="Acidic residues" evidence="1">
    <location>
        <begin position="136"/>
        <end position="148"/>
    </location>
</feature>